<comment type="caution">
    <text evidence="9">The sequence shown here is derived from an EMBL/GenBank/DDBJ whole genome shotgun (WGS) entry which is preliminary data.</text>
</comment>
<keyword evidence="10" id="KW-1185">Reference proteome</keyword>
<evidence type="ECO:0000256" key="4">
    <source>
        <dbReference type="ARBA" id="ARBA00022989"/>
    </source>
</evidence>
<dbReference type="PANTHER" id="PTHR42643:SF30">
    <property type="entry name" value="IONOTROPIC RECEPTOR 40A-RELATED"/>
    <property type="match status" value="1"/>
</dbReference>
<dbReference type="InterPro" id="IPR052192">
    <property type="entry name" value="Insect_Ionotropic_Sensory_Rcpt"/>
</dbReference>
<dbReference type="EMBL" id="JAACXV010000411">
    <property type="protein sequence ID" value="KAF7277948.1"/>
    <property type="molecule type" value="Genomic_DNA"/>
</dbReference>
<keyword evidence="6" id="KW-0675">Receptor</keyword>
<keyword evidence="4 8" id="KW-1133">Transmembrane helix</keyword>
<evidence type="ECO:0000256" key="3">
    <source>
        <dbReference type="ARBA" id="ARBA00022692"/>
    </source>
</evidence>
<evidence type="ECO:0000313" key="9">
    <source>
        <dbReference type="EMBL" id="KAF7277948.1"/>
    </source>
</evidence>
<keyword evidence="3 8" id="KW-0812">Transmembrane</keyword>
<comment type="subcellular location">
    <subcellularLocation>
        <location evidence="1">Cell membrane</location>
        <topology evidence="1">Multi-pass membrane protein</topology>
    </subcellularLocation>
</comment>
<feature type="transmembrane region" description="Helical" evidence="8">
    <location>
        <begin position="271"/>
        <end position="292"/>
    </location>
</feature>
<dbReference type="AlphaFoldDB" id="A0A834MBU2"/>
<evidence type="ECO:0000256" key="2">
    <source>
        <dbReference type="ARBA" id="ARBA00022475"/>
    </source>
</evidence>
<keyword evidence="5 8" id="KW-0472">Membrane</keyword>
<evidence type="ECO:0000256" key="1">
    <source>
        <dbReference type="ARBA" id="ARBA00004651"/>
    </source>
</evidence>
<accession>A0A834MBU2</accession>
<dbReference type="OrthoDB" id="6430908at2759"/>
<gene>
    <name evidence="9" type="ORF">GWI33_009064</name>
</gene>
<dbReference type="Proteomes" id="UP000625711">
    <property type="component" value="Unassembled WGS sequence"/>
</dbReference>
<evidence type="ECO:0000256" key="7">
    <source>
        <dbReference type="ARBA" id="ARBA00023180"/>
    </source>
</evidence>
<keyword evidence="2" id="KW-1003">Cell membrane</keyword>
<keyword evidence="7" id="KW-0325">Glycoprotein</keyword>
<proteinExistence type="predicted"/>
<dbReference type="SUPFAM" id="SSF53850">
    <property type="entry name" value="Periplasmic binding protein-like II"/>
    <property type="match status" value="1"/>
</dbReference>
<dbReference type="PANTHER" id="PTHR42643">
    <property type="entry name" value="IONOTROPIC RECEPTOR 20A-RELATED"/>
    <property type="match status" value="1"/>
</dbReference>
<evidence type="ECO:0000256" key="5">
    <source>
        <dbReference type="ARBA" id="ARBA00023136"/>
    </source>
</evidence>
<organism evidence="9 10">
    <name type="scientific">Rhynchophorus ferrugineus</name>
    <name type="common">Red palm weevil</name>
    <name type="synonym">Curculio ferrugineus</name>
    <dbReference type="NCBI Taxonomy" id="354439"/>
    <lineage>
        <taxon>Eukaryota</taxon>
        <taxon>Metazoa</taxon>
        <taxon>Ecdysozoa</taxon>
        <taxon>Arthropoda</taxon>
        <taxon>Hexapoda</taxon>
        <taxon>Insecta</taxon>
        <taxon>Pterygota</taxon>
        <taxon>Neoptera</taxon>
        <taxon>Endopterygota</taxon>
        <taxon>Coleoptera</taxon>
        <taxon>Polyphaga</taxon>
        <taxon>Cucujiformia</taxon>
        <taxon>Curculionidae</taxon>
        <taxon>Dryophthorinae</taxon>
        <taxon>Rhynchophorus</taxon>
    </lineage>
</organism>
<feature type="transmembrane region" description="Helical" evidence="8">
    <location>
        <begin position="1211"/>
        <end position="1232"/>
    </location>
</feature>
<sequence length="1237" mass="144658">MNRTVRRLLRRKLLTPRSWFVFVADFTSDDSFSFFTKYYISQVVAINKIYALYTIDPYKYEDIRNPENYPFLIGNCSDIFSIKWNIHFNKYPKRWRNTTVREYFRTVYPYTNETRDGIEDKMLDIFEEKLQFKVNRTNVSFIQDTKTDRLVESRQKEKLQNYEIDIFGGFFTLRLEDTALDYDITPAYLIEKIIWLAPNSPVKPAWLRVVDIFNRHFYFWLFVTLVGSCVLAKLVFDVGELTWMGMLTKIVLEHPILKQRALERLSMKINVTGWVLAMMTTSAIFKNSLIIITASTMRLPQIETMEDILQSGLKIMSGLNLSQYYDDLQYEYCNHMDCIKRTAFQKDAVVPSMEISTTLYYIPLYFTNSDGQSIIHVTKEVLFTKTVHMIFTKGHPLFRQCQRIILQSVQNGWFVKTMNDLKTSVKVRKFELHRERKISFENVAFIFICWGCGVVDIFNREFYLWLFVSLASSRILTKFVFDVGELTWMGMITKIVLEHPILKQQALERLSMKINITDWLLAMMTTSAIFKNSLIIITASTMTSLISSGLNLSQYYDDFQYEYCNNIDCIKRSAFEKDAVAPSMEIGTSLYYIPLYFTSRDGQSIIHITKEVVFTKMVHMIFTKGHPLFGQCQRIILQSVQNRWFVKIINELKTSAKGQMTMILLSKLFPVLLLENILLTIIRTDDIHTQVCRCSCRIVDVLSKIDKKHAMILTNYGKCTTKQLPKFTFSDITNLSWPKYTSLHIYAIEFETIKTDNKVFIKQLKDNGMFFPKAMFIYTVKNVTDIDWSIFPHYYITNLYAIDDNFDIYTYNPYENENIDEPNSTPIKIGTCLPELSIAEELTSKGIKKWRNTTLKYFLNSRPPFATENGNGLDNNLIKLFQWKLGVDPIEAEVVRMMFVIVIILAVLFQNSTEYDDVFRQLMKREIDLFGGFYNPNRSQFLLSDVSPAYMFESKVWVTPTADPISIWIRVTRIFAPLFYFYLIIIFLVSLLLARGLFRIRAAEWTIWIFQVITEQPIHDFIGRSSKKFLLGIWCLGMITCTSIFKNTLIIIHASTESSGNLDTLEKILESGLTLISPQNISSYYATTKDLKFDLNAIEYCDWDLCLNRTAYQRDSAVPWSESLLLYHKIPMFFTDDNGYSLLYDTKVVVFSKTIHMCMTRGHPLYTQISNIIMQSFDNGWISKQLVDVVKATEKRKVTKETSNIVISMKYLQFVFKMWFIGLSLALFVFCVEYMKK</sequence>
<feature type="transmembrane region" description="Helical" evidence="8">
    <location>
        <begin position="217"/>
        <end position="236"/>
    </location>
</feature>
<evidence type="ECO:0000256" key="8">
    <source>
        <dbReference type="SAM" id="Phobius"/>
    </source>
</evidence>
<feature type="transmembrane region" description="Helical" evidence="8">
    <location>
        <begin position="438"/>
        <end position="458"/>
    </location>
</feature>
<reference evidence="9" key="1">
    <citation type="submission" date="2020-08" db="EMBL/GenBank/DDBJ databases">
        <title>Genome sequencing and assembly of the red palm weevil Rhynchophorus ferrugineus.</title>
        <authorList>
            <person name="Dias G.B."/>
            <person name="Bergman C.M."/>
            <person name="Manee M."/>
        </authorList>
    </citation>
    <scope>NUCLEOTIDE SEQUENCE</scope>
    <source>
        <strain evidence="9">AA-2017</strain>
        <tissue evidence="9">Whole larva</tissue>
    </source>
</reference>
<feature type="transmembrane region" description="Helical" evidence="8">
    <location>
        <begin position="1029"/>
        <end position="1052"/>
    </location>
</feature>
<protein>
    <submittedName>
        <fullName evidence="9">Uncharacterized protein</fullName>
    </submittedName>
</protein>
<name>A0A834MBU2_RHYFE</name>
<evidence type="ECO:0000313" key="10">
    <source>
        <dbReference type="Proteomes" id="UP000625711"/>
    </source>
</evidence>
<dbReference type="GO" id="GO:0005886">
    <property type="term" value="C:plasma membrane"/>
    <property type="evidence" value="ECO:0007669"/>
    <property type="project" value="UniProtKB-SubCell"/>
</dbReference>
<feature type="transmembrane region" description="Helical" evidence="8">
    <location>
        <begin position="974"/>
        <end position="994"/>
    </location>
</feature>
<evidence type="ECO:0000256" key="6">
    <source>
        <dbReference type="ARBA" id="ARBA00023170"/>
    </source>
</evidence>